<protein>
    <submittedName>
        <fullName evidence="1">Permease</fullName>
    </submittedName>
</protein>
<accession>A0A2K9ER42</accession>
<keyword evidence="2" id="KW-1185">Reference proteome</keyword>
<proteinExistence type="predicted"/>
<name>A0A2K9ER42_9RHOB</name>
<reference evidence="1 2" key="1">
    <citation type="submission" date="2017-12" db="EMBL/GenBank/DDBJ databases">
        <authorList>
            <person name="Hurst M.R.H."/>
        </authorList>
    </citation>
    <scope>NUCLEOTIDE SEQUENCE [LARGE SCALE GENOMIC DNA]</scope>
    <source>
        <strain evidence="1 2">BM15</strain>
    </source>
</reference>
<gene>
    <name evidence="1" type="ORF">CUV01_12795</name>
</gene>
<organism evidence="1 2">
    <name type="scientific">Paracoccus tegillarcae</name>
    <dbReference type="NCBI Taxonomy" id="1529068"/>
    <lineage>
        <taxon>Bacteria</taxon>
        <taxon>Pseudomonadati</taxon>
        <taxon>Pseudomonadota</taxon>
        <taxon>Alphaproteobacteria</taxon>
        <taxon>Rhodobacterales</taxon>
        <taxon>Paracoccaceae</taxon>
        <taxon>Paracoccus</taxon>
    </lineage>
</organism>
<evidence type="ECO:0000313" key="2">
    <source>
        <dbReference type="Proteomes" id="UP000233742"/>
    </source>
</evidence>
<dbReference type="Proteomes" id="UP000233742">
    <property type="component" value="Chromosome"/>
</dbReference>
<evidence type="ECO:0000313" key="1">
    <source>
        <dbReference type="EMBL" id="AUH34155.1"/>
    </source>
</evidence>
<dbReference type="KEGG" id="paro:CUV01_12795"/>
<dbReference type="AlphaFoldDB" id="A0A2K9ER42"/>
<sequence length="153" mass="16653">MRTEHEAGQYCMNDMEWVGDNTPEGPFAAIESMSDTDREAVAAAIERAIKPNELDEVGLASRLLWSYVADLERDWRAIEAGQEIAIDAAALKKAITSARDVREACGHLRQERDKVDKLRKDIAGGVGGGSLDLDGARDEIGRRLACLRRAGGG</sequence>
<dbReference type="EMBL" id="CP025408">
    <property type="protein sequence ID" value="AUH34155.1"/>
    <property type="molecule type" value="Genomic_DNA"/>
</dbReference>